<gene>
    <name evidence="1" type="ORF">HPB51_025974</name>
</gene>
<protein>
    <submittedName>
        <fullName evidence="1">Uncharacterized protein</fullName>
    </submittedName>
</protein>
<evidence type="ECO:0000313" key="2">
    <source>
        <dbReference type="Proteomes" id="UP000821866"/>
    </source>
</evidence>
<reference evidence="1" key="2">
    <citation type="submission" date="2021-09" db="EMBL/GenBank/DDBJ databases">
        <authorList>
            <person name="Jia N."/>
            <person name="Wang J."/>
            <person name="Shi W."/>
            <person name="Du L."/>
            <person name="Sun Y."/>
            <person name="Zhan W."/>
            <person name="Jiang J."/>
            <person name="Wang Q."/>
            <person name="Zhang B."/>
            <person name="Ji P."/>
            <person name="Sakyi L.B."/>
            <person name="Cui X."/>
            <person name="Yuan T."/>
            <person name="Jiang B."/>
            <person name="Yang W."/>
            <person name="Lam T.T.-Y."/>
            <person name="Chang Q."/>
            <person name="Ding S."/>
            <person name="Wang X."/>
            <person name="Zhu J."/>
            <person name="Ruan X."/>
            <person name="Zhao L."/>
            <person name="Wei J."/>
            <person name="Que T."/>
            <person name="Du C."/>
            <person name="Cheng J."/>
            <person name="Dai P."/>
            <person name="Han X."/>
            <person name="Huang E."/>
            <person name="Gao Y."/>
            <person name="Liu J."/>
            <person name="Shao H."/>
            <person name="Ye R."/>
            <person name="Li L."/>
            <person name="Wei W."/>
            <person name="Wang X."/>
            <person name="Wang C."/>
            <person name="Huo Q."/>
            <person name="Li W."/>
            <person name="Guo W."/>
            <person name="Chen H."/>
            <person name="Chen S."/>
            <person name="Zhou L."/>
            <person name="Zhou L."/>
            <person name="Ni X."/>
            <person name="Tian J."/>
            <person name="Zhou Y."/>
            <person name="Sheng Y."/>
            <person name="Liu T."/>
            <person name="Pan Y."/>
            <person name="Xia L."/>
            <person name="Li J."/>
            <person name="Zhao F."/>
            <person name="Cao W."/>
        </authorList>
    </citation>
    <scope>NUCLEOTIDE SEQUENCE</scope>
    <source>
        <strain evidence="1">Rmic-2018</strain>
        <tissue evidence="1">Larvae</tissue>
    </source>
</reference>
<organism evidence="1 2">
    <name type="scientific">Rhipicephalus microplus</name>
    <name type="common">Cattle tick</name>
    <name type="synonym">Boophilus microplus</name>
    <dbReference type="NCBI Taxonomy" id="6941"/>
    <lineage>
        <taxon>Eukaryota</taxon>
        <taxon>Metazoa</taxon>
        <taxon>Ecdysozoa</taxon>
        <taxon>Arthropoda</taxon>
        <taxon>Chelicerata</taxon>
        <taxon>Arachnida</taxon>
        <taxon>Acari</taxon>
        <taxon>Parasitiformes</taxon>
        <taxon>Ixodida</taxon>
        <taxon>Ixodoidea</taxon>
        <taxon>Ixodidae</taxon>
        <taxon>Rhipicephalinae</taxon>
        <taxon>Rhipicephalus</taxon>
        <taxon>Boophilus</taxon>
    </lineage>
</organism>
<dbReference type="Proteomes" id="UP000821866">
    <property type="component" value="Chromosome 3"/>
</dbReference>
<evidence type="ECO:0000313" key="1">
    <source>
        <dbReference type="EMBL" id="KAH8032521.1"/>
    </source>
</evidence>
<dbReference type="AlphaFoldDB" id="A0A9J6EDU1"/>
<dbReference type="EMBL" id="JABSTU010000005">
    <property type="protein sequence ID" value="KAH8032521.1"/>
    <property type="molecule type" value="Genomic_DNA"/>
</dbReference>
<name>A0A9J6EDU1_RHIMP</name>
<reference evidence="1" key="1">
    <citation type="journal article" date="2020" name="Cell">
        <title>Large-Scale Comparative Analyses of Tick Genomes Elucidate Their Genetic Diversity and Vector Capacities.</title>
        <authorList>
            <consortium name="Tick Genome and Microbiome Consortium (TIGMIC)"/>
            <person name="Jia N."/>
            <person name="Wang J."/>
            <person name="Shi W."/>
            <person name="Du L."/>
            <person name="Sun Y."/>
            <person name="Zhan W."/>
            <person name="Jiang J.F."/>
            <person name="Wang Q."/>
            <person name="Zhang B."/>
            <person name="Ji P."/>
            <person name="Bell-Sakyi L."/>
            <person name="Cui X.M."/>
            <person name="Yuan T.T."/>
            <person name="Jiang B.G."/>
            <person name="Yang W.F."/>
            <person name="Lam T.T."/>
            <person name="Chang Q.C."/>
            <person name="Ding S.J."/>
            <person name="Wang X.J."/>
            <person name="Zhu J.G."/>
            <person name="Ruan X.D."/>
            <person name="Zhao L."/>
            <person name="Wei J.T."/>
            <person name="Ye R.Z."/>
            <person name="Que T.C."/>
            <person name="Du C.H."/>
            <person name="Zhou Y.H."/>
            <person name="Cheng J.X."/>
            <person name="Dai P.F."/>
            <person name="Guo W.B."/>
            <person name="Han X.H."/>
            <person name="Huang E.J."/>
            <person name="Li L.F."/>
            <person name="Wei W."/>
            <person name="Gao Y.C."/>
            <person name="Liu J.Z."/>
            <person name="Shao H.Z."/>
            <person name="Wang X."/>
            <person name="Wang C.C."/>
            <person name="Yang T.C."/>
            <person name="Huo Q.B."/>
            <person name="Li W."/>
            <person name="Chen H.Y."/>
            <person name="Chen S.E."/>
            <person name="Zhou L.G."/>
            <person name="Ni X.B."/>
            <person name="Tian J.H."/>
            <person name="Sheng Y."/>
            <person name="Liu T."/>
            <person name="Pan Y.S."/>
            <person name="Xia L.Y."/>
            <person name="Li J."/>
            <person name="Zhao F."/>
            <person name="Cao W.C."/>
        </authorList>
    </citation>
    <scope>NUCLEOTIDE SEQUENCE</scope>
    <source>
        <strain evidence="1">Rmic-2018</strain>
    </source>
</reference>
<keyword evidence="2" id="KW-1185">Reference proteome</keyword>
<accession>A0A9J6EDU1</accession>
<proteinExistence type="predicted"/>
<sequence>MVRPLRVSIERRRPAAWKSSEASDAAARSVAAGSSACASVCQCGQSSLQWGRSVRDVSAQSWPSPGRAAGRTAWCPARGRRHRRLRSARLSSLLSAAGLAGSWYGSFGSHAAPMDLGPSLAEWTREQPLSILQLDPADRAVLRIAGEHRSAIFGLPPTRRRSSFPLVVVLCVPPLQFAARGDASAVRARRSEKASRATKTESIRASRGHDSMLAQCHPRTSDRAEFFKRAVSESVEPADRCGRCPHLTGVQQLLAAGQPYICLLLFYSIPCPSFEGYSAGCLARNAWAVVAIEARPKRELVHRSASASNTVT</sequence>
<comment type="caution">
    <text evidence="1">The sequence shown here is derived from an EMBL/GenBank/DDBJ whole genome shotgun (WGS) entry which is preliminary data.</text>
</comment>